<dbReference type="EMBL" id="JACCBU010000001">
    <property type="protein sequence ID" value="NYE70308.1"/>
    <property type="molecule type" value="Genomic_DNA"/>
</dbReference>
<feature type="domain" description="Pyridoxamine 5'-phosphate oxidase N-terminal" evidence="2">
    <location>
        <begin position="5"/>
        <end position="91"/>
    </location>
</feature>
<dbReference type="GO" id="GO:0005829">
    <property type="term" value="C:cytosol"/>
    <property type="evidence" value="ECO:0007669"/>
    <property type="project" value="TreeGrafter"/>
</dbReference>
<protein>
    <submittedName>
        <fullName evidence="3">PPOX class probable F420-dependent enzyme</fullName>
    </submittedName>
</protein>
<dbReference type="GO" id="GO:0070967">
    <property type="term" value="F:coenzyme F420 binding"/>
    <property type="evidence" value="ECO:0007669"/>
    <property type="project" value="TreeGrafter"/>
</dbReference>
<organism evidence="3 4">
    <name type="scientific">Microlunatus parietis</name>
    <dbReference type="NCBI Taxonomy" id="682979"/>
    <lineage>
        <taxon>Bacteria</taxon>
        <taxon>Bacillati</taxon>
        <taxon>Actinomycetota</taxon>
        <taxon>Actinomycetes</taxon>
        <taxon>Propionibacteriales</taxon>
        <taxon>Propionibacteriaceae</taxon>
        <taxon>Microlunatus</taxon>
    </lineage>
</organism>
<evidence type="ECO:0000259" key="2">
    <source>
        <dbReference type="Pfam" id="PF01243"/>
    </source>
</evidence>
<dbReference type="PANTHER" id="PTHR35176:SF6">
    <property type="entry name" value="HEME OXYGENASE HI_0854-RELATED"/>
    <property type="match status" value="1"/>
</dbReference>
<evidence type="ECO:0000313" key="3">
    <source>
        <dbReference type="EMBL" id="NYE70308.1"/>
    </source>
</evidence>
<name>A0A7Y9I4V7_9ACTN</name>
<dbReference type="InterPro" id="IPR012349">
    <property type="entry name" value="Split_barrel_FMN-bd"/>
</dbReference>
<dbReference type="InterPro" id="IPR052019">
    <property type="entry name" value="F420H2_bilvrd_red/Heme_oxyg"/>
</dbReference>
<dbReference type="Proteomes" id="UP000569914">
    <property type="component" value="Unassembled WGS sequence"/>
</dbReference>
<dbReference type="InterPro" id="IPR011576">
    <property type="entry name" value="Pyridox_Oxase_N"/>
</dbReference>
<evidence type="ECO:0000256" key="1">
    <source>
        <dbReference type="ARBA" id="ARBA00023002"/>
    </source>
</evidence>
<dbReference type="RefSeq" id="WP_179749666.1">
    <property type="nucleotide sequence ID" value="NZ_JACCBU010000001.1"/>
</dbReference>
<comment type="caution">
    <text evidence="3">The sequence shown here is derived from an EMBL/GenBank/DDBJ whole genome shotgun (WGS) entry which is preliminary data.</text>
</comment>
<dbReference type="NCBIfam" id="TIGR03618">
    <property type="entry name" value="Rv1155_F420"/>
    <property type="match status" value="1"/>
</dbReference>
<sequence length="132" mass="14531">MTVTLNEKVRALVDGRNYAVLATVNPDGAPQSSPMWIDRDGDDVLFCTVAGRQKDRNLRRDPRVSITIFDLADPENYAEIRGTAVITEEGGFAFDDKLSWKYDGKPKDPDPAGFVRVIVRVTPTKVSGYAAA</sequence>
<accession>A0A7Y9I4V7</accession>
<dbReference type="InterPro" id="IPR019920">
    <property type="entry name" value="F420-binding_dom_put"/>
</dbReference>
<keyword evidence="1" id="KW-0560">Oxidoreductase</keyword>
<evidence type="ECO:0000313" key="4">
    <source>
        <dbReference type="Proteomes" id="UP000569914"/>
    </source>
</evidence>
<keyword evidence="4" id="KW-1185">Reference proteome</keyword>
<dbReference type="SUPFAM" id="SSF50475">
    <property type="entry name" value="FMN-binding split barrel"/>
    <property type="match status" value="1"/>
</dbReference>
<reference evidence="3 4" key="1">
    <citation type="submission" date="2020-07" db="EMBL/GenBank/DDBJ databases">
        <title>Sequencing the genomes of 1000 actinobacteria strains.</title>
        <authorList>
            <person name="Klenk H.-P."/>
        </authorList>
    </citation>
    <scope>NUCLEOTIDE SEQUENCE [LARGE SCALE GENOMIC DNA]</scope>
    <source>
        <strain evidence="3 4">DSM 22083</strain>
    </source>
</reference>
<proteinExistence type="predicted"/>
<dbReference type="Gene3D" id="2.30.110.10">
    <property type="entry name" value="Electron Transport, Fmn-binding Protein, Chain A"/>
    <property type="match status" value="1"/>
</dbReference>
<gene>
    <name evidence="3" type="ORF">BKA15_001637</name>
</gene>
<dbReference type="GO" id="GO:0016627">
    <property type="term" value="F:oxidoreductase activity, acting on the CH-CH group of donors"/>
    <property type="evidence" value="ECO:0007669"/>
    <property type="project" value="TreeGrafter"/>
</dbReference>
<dbReference type="Pfam" id="PF01243">
    <property type="entry name" value="PNPOx_N"/>
    <property type="match status" value="1"/>
</dbReference>
<dbReference type="PANTHER" id="PTHR35176">
    <property type="entry name" value="HEME OXYGENASE HI_0854-RELATED"/>
    <property type="match status" value="1"/>
</dbReference>
<dbReference type="AlphaFoldDB" id="A0A7Y9I4V7"/>